<evidence type="ECO:0000256" key="3">
    <source>
        <dbReference type="ARBA" id="ARBA00022448"/>
    </source>
</evidence>
<evidence type="ECO:0000256" key="4">
    <source>
        <dbReference type="ARBA" id="ARBA00022452"/>
    </source>
</evidence>
<dbReference type="Pfam" id="PF02321">
    <property type="entry name" value="OEP"/>
    <property type="match status" value="2"/>
</dbReference>
<feature type="chain" id="PRO_5015719919" evidence="8">
    <location>
        <begin position="21"/>
        <end position="431"/>
    </location>
</feature>
<dbReference type="GO" id="GO:0015288">
    <property type="term" value="F:porin activity"/>
    <property type="evidence" value="ECO:0007669"/>
    <property type="project" value="TreeGrafter"/>
</dbReference>
<dbReference type="EMBL" id="QEAS01000026">
    <property type="protein sequence ID" value="PWG78351.1"/>
    <property type="molecule type" value="Genomic_DNA"/>
</dbReference>
<evidence type="ECO:0000256" key="8">
    <source>
        <dbReference type="SAM" id="SignalP"/>
    </source>
</evidence>
<reference evidence="9 10" key="1">
    <citation type="submission" date="2018-04" db="EMBL/GenBank/DDBJ databases">
        <title>Pedobacter chongqingensis sp. nov., isolated from a rottenly hemp rope.</title>
        <authorList>
            <person name="Cai Y."/>
        </authorList>
    </citation>
    <scope>NUCLEOTIDE SEQUENCE [LARGE SCALE GENOMIC DNA]</scope>
    <source>
        <strain evidence="9 10">FJ4-8</strain>
    </source>
</reference>
<sequence>MKFILFSLAALSLFTANGRAQTKLSLKESKELALKNNYTIKNGQLTISASEETKKAAVSAYFPKVDAMGLGIYAFNDFISPIPGILPQGIDNVYAVSASALQPIYMGGKITTSNQLATLQTDVSKTRLSMTTDSVVLETEQRYWQLITLNEQIKTLLVNERYLDTLYKELTDNLKAGLIARNDLMRVKVQRNEITLNKAKLRNARQLASMDFCRFIGIGYDPAIQLTDSIAVISDPKRWHADADSVVKQTSEYKLLESNVRASKLQTELKRADYLPSLAVGVNVSKAGIIDRGIGSTDWTPLAVGTLSIPISGWWGEARHTLKEKKIRENIASNTLMDTESLLKVRIAKAWYDLEEARLRVSLSEDNYKEAELNLRAVHDSYLSGLINLSDLLNAQAAWQTSASQVVEAKGNFRSRLTFYRYVTRQLSAAD</sequence>
<protein>
    <submittedName>
        <fullName evidence="9">TolC family protein</fullName>
    </submittedName>
</protein>
<dbReference type="GO" id="GO:1990281">
    <property type="term" value="C:efflux pump complex"/>
    <property type="evidence" value="ECO:0007669"/>
    <property type="project" value="TreeGrafter"/>
</dbReference>
<dbReference type="PANTHER" id="PTHR30026">
    <property type="entry name" value="OUTER MEMBRANE PROTEIN TOLC"/>
    <property type="match status" value="1"/>
</dbReference>
<dbReference type="Gene3D" id="1.20.1600.10">
    <property type="entry name" value="Outer membrane efflux proteins (OEP)"/>
    <property type="match status" value="1"/>
</dbReference>
<dbReference type="SUPFAM" id="SSF56954">
    <property type="entry name" value="Outer membrane efflux proteins (OEP)"/>
    <property type="match status" value="1"/>
</dbReference>
<keyword evidence="3" id="KW-0813">Transport</keyword>
<evidence type="ECO:0000256" key="7">
    <source>
        <dbReference type="ARBA" id="ARBA00023237"/>
    </source>
</evidence>
<evidence type="ECO:0000256" key="6">
    <source>
        <dbReference type="ARBA" id="ARBA00023136"/>
    </source>
</evidence>
<evidence type="ECO:0000313" key="10">
    <source>
        <dbReference type="Proteomes" id="UP000245647"/>
    </source>
</evidence>
<evidence type="ECO:0000256" key="2">
    <source>
        <dbReference type="ARBA" id="ARBA00007613"/>
    </source>
</evidence>
<dbReference type="GO" id="GO:0015562">
    <property type="term" value="F:efflux transmembrane transporter activity"/>
    <property type="evidence" value="ECO:0007669"/>
    <property type="project" value="InterPro"/>
</dbReference>
<name>A0A2U2PAD2_9SPHI</name>
<keyword evidence="7" id="KW-0998">Cell outer membrane</keyword>
<proteinExistence type="inferred from homology"/>
<evidence type="ECO:0000313" key="9">
    <source>
        <dbReference type="EMBL" id="PWG78351.1"/>
    </source>
</evidence>
<keyword evidence="4" id="KW-1134">Transmembrane beta strand</keyword>
<dbReference type="RefSeq" id="WP_109418067.1">
    <property type="nucleotide sequence ID" value="NZ_QEAS01000026.1"/>
</dbReference>
<keyword evidence="8" id="KW-0732">Signal</keyword>
<comment type="caution">
    <text evidence="9">The sequence shown here is derived from an EMBL/GenBank/DDBJ whole genome shotgun (WGS) entry which is preliminary data.</text>
</comment>
<keyword evidence="5" id="KW-0812">Transmembrane</keyword>
<dbReference type="PANTHER" id="PTHR30026:SF20">
    <property type="entry name" value="OUTER MEMBRANE PROTEIN TOLC"/>
    <property type="match status" value="1"/>
</dbReference>
<evidence type="ECO:0000256" key="5">
    <source>
        <dbReference type="ARBA" id="ARBA00022692"/>
    </source>
</evidence>
<comment type="subcellular location">
    <subcellularLocation>
        <location evidence="1">Cell outer membrane</location>
    </subcellularLocation>
</comment>
<dbReference type="InterPro" id="IPR003423">
    <property type="entry name" value="OMP_efflux"/>
</dbReference>
<accession>A0A2U2PAD2</accession>
<dbReference type="OrthoDB" id="9807719at2"/>
<organism evidence="9 10">
    <name type="scientific">Pararcticibacter amylolyticus</name>
    <dbReference type="NCBI Taxonomy" id="2173175"/>
    <lineage>
        <taxon>Bacteria</taxon>
        <taxon>Pseudomonadati</taxon>
        <taxon>Bacteroidota</taxon>
        <taxon>Sphingobacteriia</taxon>
        <taxon>Sphingobacteriales</taxon>
        <taxon>Sphingobacteriaceae</taxon>
        <taxon>Pararcticibacter</taxon>
    </lineage>
</organism>
<dbReference type="AlphaFoldDB" id="A0A2U2PAD2"/>
<evidence type="ECO:0000256" key="1">
    <source>
        <dbReference type="ARBA" id="ARBA00004442"/>
    </source>
</evidence>
<keyword evidence="6" id="KW-0472">Membrane</keyword>
<dbReference type="GO" id="GO:0009279">
    <property type="term" value="C:cell outer membrane"/>
    <property type="evidence" value="ECO:0007669"/>
    <property type="project" value="UniProtKB-SubCell"/>
</dbReference>
<gene>
    <name evidence="9" type="ORF">DDR33_22555</name>
</gene>
<comment type="similarity">
    <text evidence="2">Belongs to the outer membrane factor (OMF) (TC 1.B.17) family.</text>
</comment>
<feature type="signal peptide" evidence="8">
    <location>
        <begin position="1"/>
        <end position="20"/>
    </location>
</feature>
<dbReference type="Proteomes" id="UP000245647">
    <property type="component" value="Unassembled WGS sequence"/>
</dbReference>
<keyword evidence="10" id="KW-1185">Reference proteome</keyword>
<dbReference type="InterPro" id="IPR051906">
    <property type="entry name" value="TolC-like"/>
</dbReference>